<dbReference type="GeneID" id="121129601"/>
<dbReference type="KEGG" id="lsm:121129601"/>
<dbReference type="EMBL" id="HACA01025352">
    <property type="protein sequence ID" value="CDW42713.1"/>
    <property type="molecule type" value="Transcribed_RNA"/>
</dbReference>
<dbReference type="RefSeq" id="XP_040581262.1">
    <property type="nucleotide sequence ID" value="XM_040725328.2"/>
</dbReference>
<protein>
    <submittedName>
        <fullName evidence="1">Uncharacterized protein</fullName>
    </submittedName>
</protein>
<sequence>MKGYIYGVSLLIYVILAIAYSTAAPYGGWGPYEGLGHTGGYSPKRSENSLYGYDFKRVMPKAFHNSRFNQRRKSRKLKKVPYRRNGNLNEIVERIRRLILLDDTQEILRPPKFPQDQVYINKLNAIYA</sequence>
<name>A0A0K2UWS4_LEPSM</name>
<organism evidence="1">
    <name type="scientific">Lepeophtheirus salmonis</name>
    <name type="common">Salmon louse</name>
    <name type="synonym">Caligus salmonis</name>
    <dbReference type="NCBI Taxonomy" id="72036"/>
    <lineage>
        <taxon>Eukaryota</taxon>
        <taxon>Metazoa</taxon>
        <taxon>Ecdysozoa</taxon>
        <taxon>Arthropoda</taxon>
        <taxon>Crustacea</taxon>
        <taxon>Multicrustacea</taxon>
        <taxon>Hexanauplia</taxon>
        <taxon>Copepoda</taxon>
        <taxon>Siphonostomatoida</taxon>
        <taxon>Caligidae</taxon>
        <taxon>Lepeophtheirus</taxon>
    </lineage>
</organism>
<dbReference type="AlphaFoldDB" id="A0A0K2UWS4"/>
<accession>A0A0K2UWS4</accession>
<proteinExistence type="predicted"/>
<evidence type="ECO:0000313" key="1">
    <source>
        <dbReference type="EMBL" id="CDW42713.1"/>
    </source>
</evidence>
<reference evidence="1" key="1">
    <citation type="submission" date="2014-05" db="EMBL/GenBank/DDBJ databases">
        <authorList>
            <person name="Chronopoulou M."/>
        </authorList>
    </citation>
    <scope>NUCLEOTIDE SEQUENCE</scope>
    <source>
        <tissue evidence="1">Whole organism</tissue>
    </source>
</reference>